<evidence type="ECO:0000259" key="2">
    <source>
        <dbReference type="Pfam" id="PF22936"/>
    </source>
</evidence>
<organism evidence="3">
    <name type="scientific">Salvia splendens</name>
    <name type="common">Scarlet sage</name>
    <dbReference type="NCBI Taxonomy" id="180675"/>
    <lineage>
        <taxon>Eukaryota</taxon>
        <taxon>Viridiplantae</taxon>
        <taxon>Streptophyta</taxon>
        <taxon>Embryophyta</taxon>
        <taxon>Tracheophyta</taxon>
        <taxon>Spermatophyta</taxon>
        <taxon>Magnoliopsida</taxon>
        <taxon>eudicotyledons</taxon>
        <taxon>Gunneridae</taxon>
        <taxon>Pentapetalae</taxon>
        <taxon>asterids</taxon>
        <taxon>lamiids</taxon>
        <taxon>Lamiales</taxon>
        <taxon>Lamiaceae</taxon>
        <taxon>Nepetoideae</taxon>
        <taxon>Mentheae</taxon>
        <taxon>Salviinae</taxon>
        <taxon>Salvia</taxon>
        <taxon>Salvia subgen. Calosphace</taxon>
        <taxon>core Calosphace</taxon>
    </lineage>
</organism>
<feature type="compositionally biased region" description="Basic residues" evidence="1">
    <location>
        <begin position="238"/>
        <end position="250"/>
    </location>
</feature>
<evidence type="ECO:0000313" key="3">
    <source>
        <dbReference type="EMBL" id="KAG6414365.1"/>
    </source>
</evidence>
<feature type="region of interest" description="Disordered" evidence="1">
    <location>
        <begin position="237"/>
        <end position="256"/>
    </location>
</feature>
<proteinExistence type="predicted"/>
<name>A0A8X8XLN6_SALSN</name>
<dbReference type="Proteomes" id="UP000298416">
    <property type="component" value="Unassembled WGS sequence"/>
</dbReference>
<comment type="caution">
    <text evidence="3">The sequence shown here is derived from an EMBL/GenBank/DDBJ whole genome shotgun (WGS) entry which is preliminary data.</text>
</comment>
<dbReference type="InterPro" id="IPR054722">
    <property type="entry name" value="PolX-like_BBD"/>
</dbReference>
<feature type="compositionally biased region" description="Basic and acidic residues" evidence="1">
    <location>
        <begin position="332"/>
        <end position="351"/>
    </location>
</feature>
<feature type="domain" description="Retrovirus-related Pol polyprotein from transposon TNT 1-94-like beta-barrel" evidence="2">
    <location>
        <begin position="315"/>
        <end position="353"/>
    </location>
</feature>
<accession>A0A8X8XLN6</accession>
<dbReference type="Pfam" id="PF14223">
    <property type="entry name" value="Retrotran_gag_2"/>
    <property type="match status" value="1"/>
</dbReference>
<dbReference type="AlphaFoldDB" id="A0A8X8XLN6"/>
<dbReference type="PANTHER" id="PTHR35317">
    <property type="entry name" value="OS04G0629600 PROTEIN"/>
    <property type="match status" value="1"/>
</dbReference>
<reference evidence="3" key="2">
    <citation type="submission" date="2020-08" db="EMBL/GenBank/DDBJ databases">
        <title>Plant Genome Project.</title>
        <authorList>
            <person name="Zhang R.-G."/>
        </authorList>
    </citation>
    <scope>NUCLEOTIDE SEQUENCE</scope>
    <source>
        <strain evidence="3">Huo1</strain>
        <tissue evidence="3">Leaf</tissue>
    </source>
</reference>
<dbReference type="PANTHER" id="PTHR35317:SF35">
    <property type="entry name" value="DUF4219 DOMAIN-CONTAINING PROTEIN"/>
    <property type="match status" value="1"/>
</dbReference>
<protein>
    <recommendedName>
        <fullName evidence="2">Retrovirus-related Pol polyprotein from transposon TNT 1-94-like beta-barrel domain-containing protein</fullName>
    </recommendedName>
</protein>
<evidence type="ECO:0000313" key="4">
    <source>
        <dbReference type="Proteomes" id="UP000298416"/>
    </source>
</evidence>
<gene>
    <name evidence="3" type="ORF">SASPL_127087</name>
</gene>
<sequence length="365" mass="41942">MAGNGITSTSQSQIPNFRGEKYHLWSLKMKTMFKSQELWDLVENGYTELNPAPVVPDQQLRETRKKDAKALFFIQSALDDDIFPRISAANSAHEAWEILKQEYLGDQKVIKVRLQTLRRSFAELMMGEKETVQNYLSRVTEIVSQMGSYGESITNEQVVGKVLRSLNESFDYLVPAIEESKDLSTYTFDELMSSLLAHETRVRKPCDKVEDKAFQMRGESSYRGKIENSGGRYCRGGFRGRGRGSGRGRGRHDEGRQNKYGIQCHYCKKNGHKEAFCWSKQKDEQKANFTEKVEEENNLFLTHSNVVDDANERMWFVDSGCSNHMSGSKSLFKDLDEKQKGEVQLGDDKQVPIRPRYSGYQNYPR</sequence>
<keyword evidence="4" id="KW-1185">Reference proteome</keyword>
<feature type="region of interest" description="Disordered" evidence="1">
    <location>
        <begin position="332"/>
        <end position="365"/>
    </location>
</feature>
<dbReference type="Pfam" id="PF22936">
    <property type="entry name" value="Pol_BBD"/>
    <property type="match status" value="1"/>
</dbReference>
<reference evidence="3" key="1">
    <citation type="submission" date="2018-01" db="EMBL/GenBank/DDBJ databases">
        <authorList>
            <person name="Mao J.F."/>
        </authorList>
    </citation>
    <scope>NUCLEOTIDE SEQUENCE</scope>
    <source>
        <strain evidence="3">Huo1</strain>
        <tissue evidence="3">Leaf</tissue>
    </source>
</reference>
<dbReference type="EMBL" id="PNBA02000009">
    <property type="protein sequence ID" value="KAG6414365.1"/>
    <property type="molecule type" value="Genomic_DNA"/>
</dbReference>
<evidence type="ECO:0000256" key="1">
    <source>
        <dbReference type="SAM" id="MobiDB-lite"/>
    </source>
</evidence>